<evidence type="ECO:0000313" key="2">
    <source>
        <dbReference type="EMBL" id="KAG6944899.1"/>
    </source>
</evidence>
<evidence type="ECO:0000313" key="3">
    <source>
        <dbReference type="Proteomes" id="UP000709295"/>
    </source>
</evidence>
<dbReference type="Proteomes" id="UP000709295">
    <property type="component" value="Unassembled WGS sequence"/>
</dbReference>
<name>A0A8J5LVU4_9STRA</name>
<accession>A0A8J5LVU4</accession>
<keyword evidence="3" id="KW-1185">Reference proteome</keyword>
<comment type="caution">
    <text evidence="2">The sequence shown here is derived from an EMBL/GenBank/DDBJ whole genome shotgun (WGS) entry which is preliminary data.</text>
</comment>
<protein>
    <submittedName>
        <fullName evidence="2">Uncharacterized protein</fullName>
    </submittedName>
</protein>
<reference evidence="2" key="1">
    <citation type="submission" date="2021-01" db="EMBL/GenBank/DDBJ databases">
        <title>Phytophthora aleatoria, a newly-described species from Pinus radiata is distinct from Phytophthora cactorum isolates based on comparative genomics.</title>
        <authorList>
            <person name="Mcdougal R."/>
            <person name="Panda P."/>
            <person name="Williams N."/>
            <person name="Studholme D.J."/>
        </authorList>
    </citation>
    <scope>NUCLEOTIDE SEQUENCE</scope>
    <source>
        <strain evidence="2">NZFS 4037</strain>
    </source>
</reference>
<evidence type="ECO:0000256" key="1">
    <source>
        <dbReference type="SAM" id="MobiDB-lite"/>
    </source>
</evidence>
<proteinExistence type="predicted"/>
<gene>
    <name evidence="2" type="ORF">JG688_00016848</name>
</gene>
<sequence length="88" mass="9966">MRASFCSGLCNRRDGVHIKAWDSRAVRDWWQIARRRKNTTDQGAAGETSHVQAQGHYTSVKRPERMSDPDGTATLKDEEEGGGWSRTF</sequence>
<dbReference type="AlphaFoldDB" id="A0A8J5LVU4"/>
<feature type="region of interest" description="Disordered" evidence="1">
    <location>
        <begin position="37"/>
        <end position="88"/>
    </location>
</feature>
<dbReference type="EMBL" id="JAENGY010002247">
    <property type="protein sequence ID" value="KAG6944899.1"/>
    <property type="molecule type" value="Genomic_DNA"/>
</dbReference>
<organism evidence="2 3">
    <name type="scientific">Phytophthora aleatoria</name>
    <dbReference type="NCBI Taxonomy" id="2496075"/>
    <lineage>
        <taxon>Eukaryota</taxon>
        <taxon>Sar</taxon>
        <taxon>Stramenopiles</taxon>
        <taxon>Oomycota</taxon>
        <taxon>Peronosporomycetes</taxon>
        <taxon>Peronosporales</taxon>
        <taxon>Peronosporaceae</taxon>
        <taxon>Phytophthora</taxon>
    </lineage>
</organism>